<dbReference type="Proteomes" id="UP000244892">
    <property type="component" value="Chromosome"/>
</dbReference>
<evidence type="ECO:0000313" key="3">
    <source>
        <dbReference type="Proteomes" id="UP000244892"/>
    </source>
</evidence>
<feature type="region of interest" description="Disordered" evidence="1">
    <location>
        <begin position="200"/>
        <end position="226"/>
    </location>
</feature>
<evidence type="ECO:0000313" key="2">
    <source>
        <dbReference type="EMBL" id="AWI53170.1"/>
    </source>
</evidence>
<accession>A0A2U8FQB5</accession>
<organism evidence="2 3">
    <name type="scientific">Aquabacterium olei</name>
    <dbReference type="NCBI Taxonomy" id="1296669"/>
    <lineage>
        <taxon>Bacteria</taxon>
        <taxon>Pseudomonadati</taxon>
        <taxon>Pseudomonadota</taxon>
        <taxon>Betaproteobacteria</taxon>
        <taxon>Burkholderiales</taxon>
        <taxon>Aquabacterium</taxon>
    </lineage>
</organism>
<reference evidence="2 3" key="1">
    <citation type="submission" date="2018-05" db="EMBL/GenBank/DDBJ databases">
        <title>complete genome sequence of Aquabacterium olei NBRC 110486.</title>
        <authorList>
            <person name="Tang B."/>
            <person name="Chang J."/>
            <person name="Zhang L."/>
            <person name="Yang H."/>
        </authorList>
    </citation>
    <scope>NUCLEOTIDE SEQUENCE [LARGE SCALE GENOMIC DNA]</scope>
    <source>
        <strain evidence="2 3">NBRC 110486</strain>
    </source>
</reference>
<dbReference type="EMBL" id="CP029210">
    <property type="protein sequence ID" value="AWI53170.1"/>
    <property type="molecule type" value="Genomic_DNA"/>
</dbReference>
<protein>
    <recommendedName>
        <fullName evidence="4">Siphovirus Gp157 family protein</fullName>
    </recommendedName>
</protein>
<feature type="compositionally biased region" description="Polar residues" evidence="1">
    <location>
        <begin position="217"/>
        <end position="226"/>
    </location>
</feature>
<dbReference type="Pfam" id="PF05565">
    <property type="entry name" value="Sipho_Gp157"/>
    <property type="match status" value="1"/>
</dbReference>
<dbReference type="InterPro" id="IPR008840">
    <property type="entry name" value="Sipho_Gp157"/>
</dbReference>
<evidence type="ECO:0008006" key="4">
    <source>
        <dbReference type="Google" id="ProtNLM"/>
    </source>
</evidence>
<dbReference type="OrthoDB" id="8611610at2"/>
<proteinExistence type="predicted"/>
<sequence length="226" mass="24209">MNAPVKPEHLARPAHTATLYQLADEYMEGLAILADADVPPEVVFDTLEGMQGELVDKVDAVMAYAANLQALATVRKAEAERLAKSAKSLESKVEGLHTYVQIILARTGIKLPLVTGRFTLNLAKNPPSTDVVDEGKLPSLYKTETVTLSGSPGLCEQVRMALEQSSDTFGILARAAIDSKVTVDKKALLTDLKTVAAANEAKQPGDARDAIPGARLQPTSYRLTVK</sequence>
<dbReference type="AlphaFoldDB" id="A0A2U8FQB5"/>
<name>A0A2U8FQB5_9BURK</name>
<evidence type="ECO:0000256" key="1">
    <source>
        <dbReference type="SAM" id="MobiDB-lite"/>
    </source>
</evidence>
<dbReference type="KEGG" id="aon:DEH84_06810"/>
<dbReference type="RefSeq" id="WP_109035945.1">
    <property type="nucleotide sequence ID" value="NZ_CP029210.1"/>
</dbReference>
<keyword evidence="3" id="KW-1185">Reference proteome</keyword>
<gene>
    <name evidence="2" type="ORF">DEH84_06810</name>
</gene>